<protein>
    <submittedName>
        <fullName evidence="1">DUF4912 domain-containing protein</fullName>
    </submittedName>
</protein>
<comment type="caution">
    <text evidence="1">The sequence shown here is derived from an EMBL/GenBank/DDBJ whole genome shotgun (WGS) entry which is preliminary data.</text>
</comment>
<dbReference type="AlphaFoldDB" id="A0A9D9E004"/>
<reference evidence="1" key="1">
    <citation type="submission" date="2020-10" db="EMBL/GenBank/DDBJ databases">
        <authorList>
            <person name="Gilroy R."/>
        </authorList>
    </citation>
    <scope>NUCLEOTIDE SEQUENCE</scope>
    <source>
        <strain evidence="1">7293</strain>
    </source>
</reference>
<dbReference type="Pfam" id="PF16258">
    <property type="entry name" value="DUF4912"/>
    <property type="match status" value="1"/>
</dbReference>
<evidence type="ECO:0000313" key="1">
    <source>
        <dbReference type="EMBL" id="MBO8436997.1"/>
    </source>
</evidence>
<proteinExistence type="predicted"/>
<name>A0A9D9E004_9SPIO</name>
<dbReference type="InterPro" id="IPR032585">
    <property type="entry name" value="DUF4912"/>
</dbReference>
<organism evidence="1 2">
    <name type="scientific">Candidatus Ornithospirochaeta stercoripullorum</name>
    <dbReference type="NCBI Taxonomy" id="2840899"/>
    <lineage>
        <taxon>Bacteria</taxon>
        <taxon>Pseudomonadati</taxon>
        <taxon>Spirochaetota</taxon>
        <taxon>Spirochaetia</taxon>
        <taxon>Spirochaetales</taxon>
        <taxon>Spirochaetaceae</taxon>
        <taxon>Spirochaetaceae incertae sedis</taxon>
        <taxon>Candidatus Ornithospirochaeta</taxon>
    </lineage>
</organism>
<dbReference type="EMBL" id="JADIMT010000095">
    <property type="protein sequence ID" value="MBO8436997.1"/>
    <property type="molecule type" value="Genomic_DNA"/>
</dbReference>
<reference evidence="1" key="2">
    <citation type="journal article" date="2021" name="PeerJ">
        <title>Extensive microbial diversity within the chicken gut microbiome revealed by metagenomics and culture.</title>
        <authorList>
            <person name="Gilroy R."/>
            <person name="Ravi A."/>
            <person name="Getino M."/>
            <person name="Pursley I."/>
            <person name="Horton D.L."/>
            <person name="Alikhan N.F."/>
            <person name="Baker D."/>
            <person name="Gharbi K."/>
            <person name="Hall N."/>
            <person name="Watson M."/>
            <person name="Adriaenssens E.M."/>
            <person name="Foster-Nyarko E."/>
            <person name="Jarju S."/>
            <person name="Secka A."/>
            <person name="Antonio M."/>
            <person name="Oren A."/>
            <person name="Chaudhuri R.R."/>
            <person name="La Ragione R."/>
            <person name="Hildebrand F."/>
            <person name="Pallen M.J."/>
        </authorList>
    </citation>
    <scope>NUCLEOTIDE SEQUENCE</scope>
    <source>
        <strain evidence="1">7293</strain>
    </source>
</reference>
<dbReference type="Proteomes" id="UP000823615">
    <property type="component" value="Unassembled WGS sequence"/>
</dbReference>
<accession>A0A9D9E004</accession>
<sequence length="236" mass="26818">MILVNIDSLSLSELQSIAAQEGIDGADSLSREDLISMLEEKYEEYDQDADQKDPNIRYMSGLTDYRDISKYVENLPGVEELPDSYPDTEIHLIKKNCSWLYAFWSLSSFDSDRLQNEGVTLALSVTIENNGKREEYDIPVSYIDSEWNIGIPYGNGFCVIALSAISRDGSKTQLAVSKPESLTDSYWLSHTDEMKYNDTLYGLYLAMVTTKEGELVDNPVVREIIQLFRKEDTQSE</sequence>
<evidence type="ECO:0000313" key="2">
    <source>
        <dbReference type="Proteomes" id="UP000823615"/>
    </source>
</evidence>
<gene>
    <name evidence="1" type="ORF">IAA97_08470</name>
</gene>